<dbReference type="Proteomes" id="UP001209074">
    <property type="component" value="Unassembled WGS sequence"/>
</dbReference>
<gene>
    <name evidence="8" type="ORF">DW192_01695</name>
    <name evidence="6" type="ORF">DWY11_05380</name>
    <name evidence="7" type="ORF">DXA63_13750</name>
    <name evidence="5" type="ORF">F7D62_07480</name>
    <name evidence="4" type="ORF">F7D74_01780</name>
    <name evidence="3" type="ORF">ONS98_14695</name>
    <name evidence="1" type="ORF">ONT05_04490</name>
    <name evidence="2" type="ORF">ONT16_02495</name>
</gene>
<protein>
    <submittedName>
        <fullName evidence="8">Uncharacterized protein</fullName>
    </submittedName>
</protein>
<evidence type="ECO:0000313" key="5">
    <source>
        <dbReference type="EMBL" id="MQO03950.1"/>
    </source>
</evidence>
<dbReference type="EMBL" id="VZBT01000059">
    <property type="protein sequence ID" value="MQO03950.1"/>
    <property type="molecule type" value="Genomic_DNA"/>
</dbReference>
<reference evidence="4" key="4">
    <citation type="submission" date="2022-12" db="EMBL/GenBank/DDBJ databases">
        <title>Distinct polysaccharide growth profiles of human intestinal Prevotella copri isolates.</title>
        <authorList>
            <person name="Fehlner-Peach H."/>
            <person name="Magnabosco C."/>
            <person name="Raghavan V."/>
            <person name="Scher J.U."/>
            <person name="Tett A."/>
            <person name="Cox L.M."/>
            <person name="Gottsegen C."/>
            <person name="Watters A."/>
            <person name="Wiltshire- Gordon J.D."/>
            <person name="Segata N."/>
            <person name="Bonneau R."/>
            <person name="Littman D.R."/>
        </authorList>
    </citation>
    <scope>NUCLEOTIDE SEQUENCE</scope>
    <source>
        <strain evidence="4">IAA108</strain>
        <strain evidence="5">IAK279</strain>
    </source>
</reference>
<proteinExistence type="predicted"/>
<evidence type="ECO:0000313" key="2">
    <source>
        <dbReference type="EMBL" id="MCW4127154.1"/>
    </source>
</evidence>
<dbReference type="RefSeq" id="WP_117586505.1">
    <property type="nucleotide sequence ID" value="NZ_CATKVU010000006.1"/>
</dbReference>
<dbReference type="EMBL" id="QRVA01000009">
    <property type="protein sequence ID" value="RGS17059.1"/>
    <property type="molecule type" value="Genomic_DNA"/>
</dbReference>
<dbReference type="Proteomes" id="UP000285604">
    <property type="component" value="Unassembled WGS sequence"/>
</dbReference>
<reference evidence="9 10" key="1">
    <citation type="submission" date="2018-08" db="EMBL/GenBank/DDBJ databases">
        <title>A genome reference for cultivated species of the human gut microbiota.</title>
        <authorList>
            <person name="Zou Y."/>
            <person name="Xue W."/>
            <person name="Luo G."/>
        </authorList>
    </citation>
    <scope>NUCLEOTIDE SEQUENCE [LARGE SCALE GENOMIC DNA]</scope>
    <source>
        <strain evidence="6 9">AF24-12</strain>
        <strain evidence="8 10">AM16-54</strain>
        <strain evidence="7 11">OF03-3</strain>
    </source>
</reference>
<evidence type="ECO:0000313" key="9">
    <source>
        <dbReference type="Proteomes" id="UP000283872"/>
    </source>
</evidence>
<dbReference type="EMBL" id="QRKB01000002">
    <property type="protein sequence ID" value="RHH84716.1"/>
    <property type="molecule type" value="Genomic_DNA"/>
</dbReference>
<evidence type="ECO:0000313" key="1">
    <source>
        <dbReference type="EMBL" id="MCW4092826.1"/>
    </source>
</evidence>
<evidence type="ECO:0000313" key="6">
    <source>
        <dbReference type="EMBL" id="RGS17059.1"/>
    </source>
</evidence>
<dbReference type="EMBL" id="JAPDUM010000002">
    <property type="protein sequence ID" value="MCW4166435.1"/>
    <property type="molecule type" value="Genomic_DNA"/>
</dbReference>
<dbReference type="Proteomes" id="UP000421408">
    <property type="component" value="Unassembled WGS sequence"/>
</dbReference>
<comment type="caution">
    <text evidence="8">The sequence shown here is derived from an EMBL/GenBank/DDBJ whole genome shotgun (WGS) entry which is preliminary data.</text>
</comment>
<evidence type="ECO:0000313" key="12">
    <source>
        <dbReference type="Proteomes" id="UP000390763"/>
    </source>
</evidence>
<reference evidence="12 13" key="2">
    <citation type="submission" date="2019-09" db="EMBL/GenBank/DDBJ databases">
        <title>Distinct polysaccharide growth profiles of human intestinal Prevotella copri isolates.</title>
        <authorList>
            <person name="Fehlner-Peach H."/>
            <person name="Magnabosco C."/>
            <person name="Raghavan V."/>
            <person name="Scher J.U."/>
            <person name="Tett A."/>
            <person name="Cox L.M."/>
            <person name="Gottsegen C."/>
            <person name="Watters A."/>
            <person name="Wiltshire- Gordon J.D."/>
            <person name="Segata N."/>
            <person name="Bonneau R."/>
            <person name="Littman D.R."/>
        </authorList>
    </citation>
    <scope>NUCLEOTIDE SEQUENCE [LARGE SCALE GENOMIC DNA]</scope>
    <source>
        <strain evidence="13">iAA108</strain>
        <strain evidence="12">iAK279</strain>
    </source>
</reference>
<dbReference type="Proteomes" id="UP000390763">
    <property type="component" value="Unassembled WGS sequence"/>
</dbReference>
<sequence>MSKNNFEILTEVYSGTSIGERIKKREQVISDYLNVYGQLILNKVLKPTPVMEHLAKKYNFSRCGVLKILKEAGIYHGRSNPVVYPSELNNKTEIYGTANRV</sequence>
<evidence type="ECO:0000313" key="13">
    <source>
        <dbReference type="Proteomes" id="UP000421408"/>
    </source>
</evidence>
<evidence type="ECO:0000313" key="10">
    <source>
        <dbReference type="Proteomes" id="UP000284548"/>
    </source>
</evidence>
<reference evidence="1" key="3">
    <citation type="submission" date="2022-11" db="EMBL/GenBank/DDBJ databases">
        <title>Genomic repertoires linked with pathogenic potency of arthritogenic Prevotella copri isolated from the gut of rheumatoid arthritis patients.</title>
        <authorList>
            <person name="Nii T."/>
            <person name="Maeda Y."/>
            <person name="Motooka D."/>
            <person name="Naito M."/>
            <person name="Matsumoto Y."/>
            <person name="Ogawa T."/>
            <person name="Oguro-Igashira E."/>
            <person name="Kishikawa T."/>
            <person name="Yamashita M."/>
            <person name="Koizumi S."/>
            <person name="Kurakawa T."/>
            <person name="Okumura R."/>
            <person name="Kayama H."/>
            <person name="Murakami M."/>
            <person name="Sakaguchi T."/>
            <person name="Das B."/>
            <person name="Nakamura S."/>
            <person name="Okada Y."/>
            <person name="Kumanogoh A."/>
            <person name="Takeda K."/>
        </authorList>
    </citation>
    <scope>NUCLEOTIDE SEQUENCE</scope>
    <source>
        <strain evidence="2">F3-75</strain>
        <strain evidence="1">N016-13</strain>
        <strain evidence="3">RA-N001-16</strain>
    </source>
</reference>
<dbReference type="EMBL" id="JAPDUS010000005">
    <property type="protein sequence ID" value="MCW4092826.1"/>
    <property type="molecule type" value="Genomic_DNA"/>
</dbReference>
<accession>A0A3E5E7W0</accession>
<evidence type="ECO:0000313" key="7">
    <source>
        <dbReference type="EMBL" id="RGX90922.1"/>
    </source>
</evidence>
<dbReference type="EMBL" id="VZCC01000006">
    <property type="protein sequence ID" value="MQN82742.1"/>
    <property type="molecule type" value="Genomic_DNA"/>
</dbReference>
<dbReference type="Proteomes" id="UP001209344">
    <property type="component" value="Unassembled WGS sequence"/>
</dbReference>
<dbReference type="EMBL" id="JAPDVK010000001">
    <property type="protein sequence ID" value="MCW4127154.1"/>
    <property type="molecule type" value="Genomic_DNA"/>
</dbReference>
<evidence type="ECO:0000313" key="11">
    <source>
        <dbReference type="Proteomes" id="UP000285604"/>
    </source>
</evidence>
<dbReference type="Proteomes" id="UP001209476">
    <property type="component" value="Unassembled WGS sequence"/>
</dbReference>
<dbReference type="EMBL" id="QSCI01000089">
    <property type="protein sequence ID" value="RGX90922.1"/>
    <property type="molecule type" value="Genomic_DNA"/>
</dbReference>
<evidence type="ECO:0000313" key="4">
    <source>
        <dbReference type="EMBL" id="MQN82742.1"/>
    </source>
</evidence>
<evidence type="ECO:0000313" key="8">
    <source>
        <dbReference type="EMBL" id="RHH84716.1"/>
    </source>
</evidence>
<dbReference type="AlphaFoldDB" id="A0A3E5E7W0"/>
<evidence type="ECO:0000313" key="3">
    <source>
        <dbReference type="EMBL" id="MCW4166435.1"/>
    </source>
</evidence>
<dbReference type="Proteomes" id="UP000283872">
    <property type="component" value="Unassembled WGS sequence"/>
</dbReference>
<organism evidence="8 10">
    <name type="scientific">Segatella copri</name>
    <dbReference type="NCBI Taxonomy" id="165179"/>
    <lineage>
        <taxon>Bacteria</taxon>
        <taxon>Pseudomonadati</taxon>
        <taxon>Bacteroidota</taxon>
        <taxon>Bacteroidia</taxon>
        <taxon>Bacteroidales</taxon>
        <taxon>Prevotellaceae</taxon>
        <taxon>Segatella</taxon>
    </lineage>
</organism>
<dbReference type="Proteomes" id="UP000284548">
    <property type="component" value="Unassembled WGS sequence"/>
</dbReference>
<name>A0A3E5E7W0_9BACT</name>